<evidence type="ECO:0000313" key="1">
    <source>
        <dbReference type="EMBL" id="CAB4278841.1"/>
    </source>
</evidence>
<dbReference type="EMBL" id="CAEKKB010000005">
    <property type="protein sequence ID" value="CAB4309286.1"/>
    <property type="molecule type" value="Genomic_DNA"/>
</dbReference>
<reference evidence="4" key="1">
    <citation type="journal article" date="2020" name="Genome Biol.">
        <title>Gamete binning: chromosome-level and haplotype-resolved genome assembly enabled by high-throughput single-cell sequencing of gamete genomes.</title>
        <authorList>
            <person name="Campoy J.A."/>
            <person name="Sun H."/>
            <person name="Goel M."/>
            <person name="Jiao W.-B."/>
            <person name="Folz-Donahue K."/>
            <person name="Wang N."/>
            <person name="Rubio M."/>
            <person name="Liu C."/>
            <person name="Kukat C."/>
            <person name="Ruiz D."/>
            <person name="Huettel B."/>
            <person name="Schneeberger K."/>
        </authorList>
    </citation>
    <scope>NUCLEOTIDE SEQUENCE [LARGE SCALE GENOMIC DNA]</scope>
    <source>
        <strain evidence="4">cv. Rojo Pasion</strain>
    </source>
</reference>
<dbReference type="AlphaFoldDB" id="A0A6J5X5P3"/>
<dbReference type="Proteomes" id="UP000507222">
    <property type="component" value="Unassembled WGS sequence"/>
</dbReference>
<evidence type="ECO:0000313" key="4">
    <source>
        <dbReference type="Proteomes" id="UP000507245"/>
    </source>
</evidence>
<accession>A0A6J5X5P3</accession>
<organism evidence="2 4">
    <name type="scientific">Prunus armeniaca</name>
    <name type="common">Apricot</name>
    <name type="synonym">Armeniaca vulgaris</name>
    <dbReference type="NCBI Taxonomy" id="36596"/>
    <lineage>
        <taxon>Eukaryota</taxon>
        <taxon>Viridiplantae</taxon>
        <taxon>Streptophyta</taxon>
        <taxon>Embryophyta</taxon>
        <taxon>Tracheophyta</taxon>
        <taxon>Spermatophyta</taxon>
        <taxon>Magnoliopsida</taxon>
        <taxon>eudicotyledons</taxon>
        <taxon>Gunneridae</taxon>
        <taxon>Pentapetalae</taxon>
        <taxon>rosids</taxon>
        <taxon>fabids</taxon>
        <taxon>Rosales</taxon>
        <taxon>Rosaceae</taxon>
        <taxon>Amygdaloideae</taxon>
        <taxon>Amygdaleae</taxon>
        <taxon>Prunus</taxon>
    </lineage>
</organism>
<keyword evidence="4" id="KW-1185">Reference proteome</keyword>
<sequence length="133" mass="15337">MAKTFSELRAIGDKHIHICNSNKWSYMGMNQARQEKKENEGNTMTQKEEMVLQNRMVRIKLAPFTILSFENKVKLSISEGRVYKDYNKPTHDTQLDHQLILILPSPKSTRLNLISISQTPLVTWLTLSAAHIL</sequence>
<gene>
    <name evidence="1" type="ORF">CURHAP_LOCUS30699</name>
    <name evidence="2" type="ORF">ORAREDHAP_LOCUS30344</name>
</gene>
<evidence type="ECO:0000313" key="3">
    <source>
        <dbReference type="Proteomes" id="UP000507222"/>
    </source>
</evidence>
<evidence type="ECO:0000313" key="2">
    <source>
        <dbReference type="EMBL" id="CAB4309286.1"/>
    </source>
</evidence>
<reference evidence="2 3" key="2">
    <citation type="submission" date="2020-05" db="EMBL/GenBank/DDBJ databases">
        <authorList>
            <person name="Campoy J."/>
            <person name="Schneeberger K."/>
            <person name="Spophaly S."/>
        </authorList>
    </citation>
    <scope>NUCLEOTIDE SEQUENCE [LARGE SCALE GENOMIC DNA]</scope>
    <source>
        <strain evidence="2">PruArmRojPasFocal</strain>
    </source>
</reference>
<protein>
    <submittedName>
        <fullName evidence="2">Uncharacterized protein</fullName>
    </submittedName>
</protein>
<dbReference type="EMBL" id="CAEKDK010000005">
    <property type="protein sequence ID" value="CAB4278841.1"/>
    <property type="molecule type" value="Genomic_DNA"/>
</dbReference>
<proteinExistence type="predicted"/>
<dbReference type="Proteomes" id="UP000507245">
    <property type="component" value="Unassembled WGS sequence"/>
</dbReference>
<name>A0A6J5X5P3_PRUAR</name>